<dbReference type="Pfam" id="PF00672">
    <property type="entry name" value="HAMP"/>
    <property type="match status" value="1"/>
</dbReference>
<dbReference type="Gene3D" id="1.10.287.950">
    <property type="entry name" value="Methyl-accepting chemotaxis protein"/>
    <property type="match status" value="1"/>
</dbReference>
<evidence type="ECO:0000313" key="8">
    <source>
        <dbReference type="Proteomes" id="UP000886469"/>
    </source>
</evidence>
<evidence type="ECO:0000259" key="6">
    <source>
        <dbReference type="PROSITE" id="PS50885"/>
    </source>
</evidence>
<keyword evidence="4" id="KW-0812">Transmembrane</keyword>
<sequence length="710" mass="75419">MPVGLVQPNPTFSPQGSAPGCRYPTNMAIIATPRGKGIPMPHRFRDLSIALKLNLVQGLVLLTIILAATGWTASHLREQLTHTALDELRQINRLAVSMLDTYDRSLRNDIERSGRIFSGSFDKPFELVEAGAVPQLLHGGMRIDDRIELTDTFTAKAGTVATIFIRQGDDFLRTATSLKKEDGARATGTLLGTDHPARQSLLAGQPHTGKASLFGRDFMTHYVPVRDASGKVVGAFFVGLEFTAGLQALKKSILAIQVGSTGYVAALDAGKQKGVATIHPTKEGANLLAAKDSRGFEFVREMVDKKSGSIRYEWANPGETSAREKVAVFDHFPGWDWVVVSTSYLEEIRSSADTAVRDIAWMALLIIVAALLSGFVVARHWITRPLQEIALVADRIAAGDLTGRLTGDSVDEVGRLKQAIGKMSENLQTTVGSVRKASATMLEQSLALVTAAEQVSGSAQVQRDAATGMAASVEEMSVSIDQVAEHAHAAQGLSIASGQAASQGAEVIHQAVGAMNQITGFVRQASTTVSELGRRSQDISAVVQVIREIADQTNLLALNAAIEAARAGEQGRGFAVVADEVRKLAERTATSTHSIGEMIGHIQDGAKAAVHQMEDGVAQVAQGGVLADRAGQAIGEIEGRTNEVITTVGSISGAIREQSLASQTIAQGVEQIAQMAETSYSASQGTAQSAQALRDLAEHLDQALGHLRVR</sequence>
<keyword evidence="4" id="KW-1133">Transmembrane helix</keyword>
<dbReference type="InterPro" id="IPR029151">
    <property type="entry name" value="Sensor-like_sf"/>
</dbReference>
<dbReference type="SUPFAM" id="SSF103190">
    <property type="entry name" value="Sensory domain-like"/>
    <property type="match status" value="1"/>
</dbReference>
<comment type="caution">
    <text evidence="7">The sequence shown here is derived from an EMBL/GenBank/DDBJ whole genome shotgun (WGS) entry which is preliminary data.</text>
</comment>
<dbReference type="Gene3D" id="3.30.450.20">
    <property type="entry name" value="PAS domain"/>
    <property type="match status" value="1"/>
</dbReference>
<dbReference type="SMART" id="SM00283">
    <property type="entry name" value="MA"/>
    <property type="match status" value="1"/>
</dbReference>
<feature type="domain" description="HAMP" evidence="6">
    <location>
        <begin position="380"/>
        <end position="432"/>
    </location>
</feature>
<reference evidence="7" key="1">
    <citation type="submission" date="2019-03" db="EMBL/GenBank/DDBJ databases">
        <title>Metabolic reconstructions from genomes of highly enriched 'Candidatus Accumulibacter' and 'Candidatus Competibacter' bioreactor populations.</title>
        <authorList>
            <person name="Annavajhala M.K."/>
            <person name="Welles L."/>
            <person name="Abbas B."/>
            <person name="Sorokin D."/>
            <person name="Park H."/>
            <person name="Van Loosdrecht M."/>
            <person name="Chandran K."/>
        </authorList>
    </citation>
    <scope>NUCLEOTIDE SEQUENCE</scope>
    <source>
        <strain evidence="7">SBR_L</strain>
    </source>
</reference>
<evidence type="ECO:0000256" key="2">
    <source>
        <dbReference type="ARBA" id="ARBA00029447"/>
    </source>
</evidence>
<dbReference type="CDD" id="cd06225">
    <property type="entry name" value="HAMP"/>
    <property type="match status" value="1"/>
</dbReference>
<evidence type="ECO:0000256" key="3">
    <source>
        <dbReference type="PROSITE-ProRule" id="PRU00284"/>
    </source>
</evidence>
<evidence type="ECO:0000256" key="4">
    <source>
        <dbReference type="SAM" id="Phobius"/>
    </source>
</evidence>
<dbReference type="InterPro" id="IPR033462">
    <property type="entry name" value="Cache_3-Cache_2"/>
</dbReference>
<keyword evidence="1 3" id="KW-0807">Transducer</keyword>
<dbReference type="Pfam" id="PF00015">
    <property type="entry name" value="MCPsignal"/>
    <property type="match status" value="1"/>
</dbReference>
<dbReference type="InterPro" id="IPR004089">
    <property type="entry name" value="MCPsignal_dom"/>
</dbReference>
<evidence type="ECO:0000313" key="7">
    <source>
        <dbReference type="EMBL" id="NMQ07335.1"/>
    </source>
</evidence>
<dbReference type="EMBL" id="SPMX01000072">
    <property type="protein sequence ID" value="NMQ07335.1"/>
    <property type="molecule type" value="Genomic_DNA"/>
</dbReference>
<dbReference type="PANTHER" id="PTHR32089:SF112">
    <property type="entry name" value="LYSOZYME-LIKE PROTEIN-RELATED"/>
    <property type="match status" value="1"/>
</dbReference>
<evidence type="ECO:0000259" key="5">
    <source>
        <dbReference type="PROSITE" id="PS50111"/>
    </source>
</evidence>
<dbReference type="CDD" id="cd11386">
    <property type="entry name" value="MCP_signal"/>
    <property type="match status" value="1"/>
</dbReference>
<evidence type="ECO:0000256" key="1">
    <source>
        <dbReference type="ARBA" id="ARBA00023224"/>
    </source>
</evidence>
<keyword evidence="8" id="KW-1185">Reference proteome</keyword>
<dbReference type="Proteomes" id="UP000886469">
    <property type="component" value="Unassembled WGS sequence"/>
</dbReference>
<keyword evidence="4" id="KW-0472">Membrane</keyword>
<protein>
    <submittedName>
        <fullName evidence="7">Methyl-accepting chemotaxis protein</fullName>
    </submittedName>
</protein>
<dbReference type="SUPFAM" id="SSF58104">
    <property type="entry name" value="Methyl-accepting chemotaxis protein (MCP) signaling domain"/>
    <property type="match status" value="1"/>
</dbReference>
<accession>A0ABX1TFK9</accession>
<dbReference type="PANTHER" id="PTHR32089">
    <property type="entry name" value="METHYL-ACCEPTING CHEMOTAXIS PROTEIN MCPB"/>
    <property type="match status" value="1"/>
</dbReference>
<proteinExistence type="inferred from homology"/>
<organism evidence="7 8">
    <name type="scientific">Candidatus Accumulibacter contiguus</name>
    <dbReference type="NCBI Taxonomy" id="2954381"/>
    <lineage>
        <taxon>Bacteria</taxon>
        <taxon>Pseudomonadati</taxon>
        <taxon>Pseudomonadota</taxon>
        <taxon>Betaproteobacteria</taxon>
        <taxon>Candidatus Accumulibacter</taxon>
    </lineage>
</organism>
<gene>
    <name evidence="7" type="ORF">E4Q08_19870</name>
</gene>
<dbReference type="CDD" id="cd12912">
    <property type="entry name" value="PDC2_MCP_like"/>
    <property type="match status" value="1"/>
</dbReference>
<feature type="transmembrane region" description="Helical" evidence="4">
    <location>
        <begin position="49"/>
        <end position="71"/>
    </location>
</feature>
<feature type="transmembrane region" description="Helical" evidence="4">
    <location>
        <begin position="359"/>
        <end position="378"/>
    </location>
</feature>
<dbReference type="Pfam" id="PF17201">
    <property type="entry name" value="Cache_3-Cache_2"/>
    <property type="match status" value="1"/>
</dbReference>
<name>A0ABX1TFK9_9PROT</name>
<comment type="similarity">
    <text evidence="2">Belongs to the methyl-accepting chemotaxis (MCP) protein family.</text>
</comment>
<dbReference type="PROSITE" id="PS50885">
    <property type="entry name" value="HAMP"/>
    <property type="match status" value="1"/>
</dbReference>
<dbReference type="PROSITE" id="PS50111">
    <property type="entry name" value="CHEMOTAXIS_TRANSDUC_2"/>
    <property type="match status" value="1"/>
</dbReference>
<feature type="domain" description="Methyl-accepting transducer" evidence="5">
    <location>
        <begin position="437"/>
        <end position="673"/>
    </location>
</feature>
<dbReference type="InterPro" id="IPR003660">
    <property type="entry name" value="HAMP_dom"/>
</dbReference>
<dbReference type="SMART" id="SM00304">
    <property type="entry name" value="HAMP"/>
    <property type="match status" value="1"/>
</dbReference>